<protein>
    <submittedName>
        <fullName evidence="2">Uncharacterized protein</fullName>
    </submittedName>
</protein>
<feature type="transmembrane region" description="Helical" evidence="1">
    <location>
        <begin position="290"/>
        <end position="309"/>
    </location>
</feature>
<feature type="transmembrane region" description="Helical" evidence="1">
    <location>
        <begin position="197"/>
        <end position="216"/>
    </location>
</feature>
<dbReference type="EMBL" id="JAUCMV010000003">
    <property type="protein sequence ID" value="KAK0412885.1"/>
    <property type="molecule type" value="Genomic_DNA"/>
</dbReference>
<dbReference type="AlphaFoldDB" id="A0AA39HVI6"/>
<feature type="transmembrane region" description="Helical" evidence="1">
    <location>
        <begin position="33"/>
        <end position="56"/>
    </location>
</feature>
<gene>
    <name evidence="2" type="ORF">QR680_006464</name>
</gene>
<keyword evidence="3" id="KW-1185">Reference proteome</keyword>
<dbReference type="Proteomes" id="UP001175271">
    <property type="component" value="Unassembled WGS sequence"/>
</dbReference>
<feature type="transmembrane region" description="Helical" evidence="1">
    <location>
        <begin position="500"/>
        <end position="525"/>
    </location>
</feature>
<name>A0AA39HVI6_9BILA</name>
<evidence type="ECO:0000313" key="2">
    <source>
        <dbReference type="EMBL" id="KAK0412885.1"/>
    </source>
</evidence>
<feature type="transmembrane region" description="Helical" evidence="1">
    <location>
        <begin position="68"/>
        <end position="92"/>
    </location>
</feature>
<keyword evidence="1" id="KW-0812">Transmembrane</keyword>
<keyword evidence="1" id="KW-0472">Membrane</keyword>
<feature type="transmembrane region" description="Helical" evidence="1">
    <location>
        <begin position="121"/>
        <end position="142"/>
    </location>
</feature>
<feature type="transmembrane region" description="Helical" evidence="1">
    <location>
        <begin position="237"/>
        <end position="270"/>
    </location>
</feature>
<proteinExistence type="predicted"/>
<feature type="transmembrane region" description="Helical" evidence="1">
    <location>
        <begin position="545"/>
        <end position="572"/>
    </location>
</feature>
<feature type="transmembrane region" description="Helical" evidence="1">
    <location>
        <begin position="372"/>
        <end position="400"/>
    </location>
</feature>
<feature type="transmembrane region" description="Helical" evidence="1">
    <location>
        <begin position="154"/>
        <end position="177"/>
    </location>
</feature>
<accession>A0AA39HVI6</accession>
<evidence type="ECO:0000313" key="3">
    <source>
        <dbReference type="Proteomes" id="UP001175271"/>
    </source>
</evidence>
<keyword evidence="1" id="KW-1133">Transmembrane helix</keyword>
<organism evidence="2 3">
    <name type="scientific">Steinernema hermaphroditum</name>
    <dbReference type="NCBI Taxonomy" id="289476"/>
    <lineage>
        <taxon>Eukaryota</taxon>
        <taxon>Metazoa</taxon>
        <taxon>Ecdysozoa</taxon>
        <taxon>Nematoda</taxon>
        <taxon>Chromadorea</taxon>
        <taxon>Rhabditida</taxon>
        <taxon>Tylenchina</taxon>
        <taxon>Panagrolaimomorpha</taxon>
        <taxon>Strongyloidoidea</taxon>
        <taxon>Steinernematidae</taxon>
        <taxon>Steinernema</taxon>
    </lineage>
</organism>
<reference evidence="2" key="1">
    <citation type="submission" date="2023-06" db="EMBL/GenBank/DDBJ databases">
        <title>Genomic analysis of the entomopathogenic nematode Steinernema hermaphroditum.</title>
        <authorList>
            <person name="Schwarz E.M."/>
            <person name="Heppert J.K."/>
            <person name="Baniya A."/>
            <person name="Schwartz H.T."/>
            <person name="Tan C.-H."/>
            <person name="Antoshechkin I."/>
            <person name="Sternberg P.W."/>
            <person name="Goodrich-Blair H."/>
            <person name="Dillman A.R."/>
        </authorList>
    </citation>
    <scope>NUCLEOTIDE SEQUENCE</scope>
    <source>
        <strain evidence="2">PS9179</strain>
        <tissue evidence="2">Whole animal</tissue>
    </source>
</reference>
<comment type="caution">
    <text evidence="2">The sequence shown here is derived from an EMBL/GenBank/DDBJ whole genome shotgun (WGS) entry which is preliminary data.</text>
</comment>
<feature type="transmembrane region" description="Helical" evidence="1">
    <location>
        <begin position="461"/>
        <end position="488"/>
    </location>
</feature>
<feature type="transmembrane region" description="Helical" evidence="1">
    <location>
        <begin position="428"/>
        <end position="449"/>
    </location>
</feature>
<evidence type="ECO:0000256" key="1">
    <source>
        <dbReference type="SAM" id="Phobius"/>
    </source>
</evidence>
<sequence>MSSAESADLVEAAVNSTNKTLVAGTAIFSDNPPLQICVSLFNLANVAFVIVISLRIDNKDVSRLYTLWLYFANAPNDVLQVIISILQLVGLVDSSGAWYRHYIDYVQITGKFFSEIAASTYRTLACLLLTATFMCYAAPFSFARIFHPTRRNKLYMVGLLITVTHAISNNIQSVISIHSEILHEWIHDIWYFSNQGVTFFLSGLLFLSYVLAIVAIRGYANKAHVQTESKILHRKQLISVIIYATTPNLVVFNTVMANAFMMAIAINIPIPERTSDKPLIFIGSIFNRLYRFSTYARLPILTVSTFIAFAAYRRILLAAIPFRIAFTRIPVNLGIFPHNPPLQISISTFNLVNIVFVLFVSSKITRNDMSRLYTLWLYSVTAPSDCIQIVISILQIYGIVDSSGNYYRDYCDFVQMTGKIFNDIASHVYKTLCLLMLIATFMSYTFPFTSQKVFHPKRRHLLYLSGVIFAVFQLLNSNIHTIVVVSYIDQIDLNLVEIWYISIHVLQSIIVLLLILFYVLSIVVICREVKNDDDDNSRAVHRRQLISVIVYATMPNIIVIIGQVANVFFYIISMQPINDRTPDNGFIVKASFVSQVYRYAGYARMPILTISTFVAFRPYRKALKSIITSRFWTVDEKSLTRPTTMISISSL</sequence>